<evidence type="ECO:0000313" key="5">
    <source>
        <dbReference type="EMBL" id="KAK3049173.1"/>
    </source>
</evidence>
<evidence type="ECO:0000313" key="6">
    <source>
        <dbReference type="Proteomes" id="UP001271007"/>
    </source>
</evidence>
<evidence type="ECO:0000256" key="2">
    <source>
        <dbReference type="ARBA" id="ARBA00007560"/>
    </source>
</evidence>
<evidence type="ECO:0000256" key="1">
    <source>
        <dbReference type="ARBA" id="ARBA00004123"/>
    </source>
</evidence>
<accession>A0AAJ0DFI4</accession>
<dbReference type="InterPro" id="IPR007133">
    <property type="entry name" value="RNA_pol_II-assoc_Paf1"/>
</dbReference>
<sequence length="458" mass="50461">MASGQRLGERVVHQDYIARIRYSNTLPPPANNPKLLDIPGTGLAGGQYTSAAYASKLARDQPLNIEADAELGMPIDLIGIPGVFSGDESAILARPSGQPLHPTDKQLLKPLSALGKGVGGAVSFLRRTEYTSSQGPQHFSSSTPKDLVKLRNDPKRRKTSSNKEDPLNIIRNIVKGFDVAYPQDAYRGEDNTSNIRGAAISDAEVKAWSNPKHPSKPELTLLDSYPVLPDLDALPQTGCYLVYKFITNPVAAGDNYDERLDAAILRPQNDTYAYAQYHQRVADWDPESSKPRPLPEDDYDLFLPSTTTSVRGIKRKFNPNDPENDDDDLYTDDLPDGSRAYKYSRVRTYETYTQNGDPEKFYDDSVAMALHDPETDVGPVPGTTKRLAKGAYFYPVMQRTGLRPKRNVGVAAMSQGNDERVDEVNLRVKDMGEFTRGMVLEQQAALDPAVGVEVEVGA</sequence>
<dbReference type="GO" id="GO:0016593">
    <property type="term" value="C:Cdc73/Paf1 complex"/>
    <property type="evidence" value="ECO:0007669"/>
    <property type="project" value="InterPro"/>
</dbReference>
<evidence type="ECO:0000256" key="4">
    <source>
        <dbReference type="SAM" id="MobiDB-lite"/>
    </source>
</evidence>
<feature type="region of interest" description="Disordered" evidence="4">
    <location>
        <begin position="131"/>
        <end position="165"/>
    </location>
</feature>
<name>A0AAJ0DFI4_9PEZI</name>
<dbReference type="GO" id="GO:0003682">
    <property type="term" value="F:chromatin binding"/>
    <property type="evidence" value="ECO:0007669"/>
    <property type="project" value="TreeGrafter"/>
</dbReference>
<dbReference type="PANTHER" id="PTHR23188:SF12">
    <property type="entry name" value="RNA POLYMERASE II-ASSOCIATED FACTOR 1 HOMOLOG"/>
    <property type="match status" value="1"/>
</dbReference>
<keyword evidence="3" id="KW-0539">Nucleus</keyword>
<dbReference type="Proteomes" id="UP001271007">
    <property type="component" value="Unassembled WGS sequence"/>
</dbReference>
<gene>
    <name evidence="5" type="ORF">LTR09_009592</name>
</gene>
<dbReference type="Pfam" id="PF03985">
    <property type="entry name" value="Paf1"/>
    <property type="match status" value="1"/>
</dbReference>
<dbReference type="AlphaFoldDB" id="A0AAJ0DFI4"/>
<organism evidence="5 6">
    <name type="scientific">Extremus antarcticus</name>
    <dbReference type="NCBI Taxonomy" id="702011"/>
    <lineage>
        <taxon>Eukaryota</taxon>
        <taxon>Fungi</taxon>
        <taxon>Dikarya</taxon>
        <taxon>Ascomycota</taxon>
        <taxon>Pezizomycotina</taxon>
        <taxon>Dothideomycetes</taxon>
        <taxon>Dothideomycetidae</taxon>
        <taxon>Mycosphaerellales</taxon>
        <taxon>Extremaceae</taxon>
        <taxon>Extremus</taxon>
    </lineage>
</organism>
<reference evidence="5" key="1">
    <citation type="submission" date="2023-04" db="EMBL/GenBank/DDBJ databases">
        <title>Black Yeasts Isolated from many extreme environments.</title>
        <authorList>
            <person name="Coleine C."/>
            <person name="Stajich J.E."/>
            <person name="Selbmann L."/>
        </authorList>
    </citation>
    <scope>NUCLEOTIDE SEQUENCE</scope>
    <source>
        <strain evidence="5">CCFEE 5312</strain>
    </source>
</reference>
<evidence type="ECO:0008006" key="7">
    <source>
        <dbReference type="Google" id="ProtNLM"/>
    </source>
</evidence>
<comment type="similarity">
    <text evidence="2">Belongs to the PAF1 family.</text>
</comment>
<dbReference type="EMBL" id="JAWDJX010000042">
    <property type="protein sequence ID" value="KAK3049173.1"/>
    <property type="molecule type" value="Genomic_DNA"/>
</dbReference>
<feature type="region of interest" description="Disordered" evidence="4">
    <location>
        <begin position="312"/>
        <end position="336"/>
    </location>
</feature>
<dbReference type="GO" id="GO:0006368">
    <property type="term" value="P:transcription elongation by RNA polymerase II"/>
    <property type="evidence" value="ECO:0007669"/>
    <property type="project" value="InterPro"/>
</dbReference>
<comment type="caution">
    <text evidence="5">The sequence shown here is derived from an EMBL/GenBank/DDBJ whole genome shotgun (WGS) entry which is preliminary data.</text>
</comment>
<dbReference type="GO" id="GO:0000993">
    <property type="term" value="F:RNA polymerase II complex binding"/>
    <property type="evidence" value="ECO:0007669"/>
    <property type="project" value="TreeGrafter"/>
</dbReference>
<comment type="subcellular location">
    <subcellularLocation>
        <location evidence="1">Nucleus</location>
    </subcellularLocation>
</comment>
<feature type="compositionally biased region" description="Acidic residues" evidence="4">
    <location>
        <begin position="322"/>
        <end position="335"/>
    </location>
</feature>
<feature type="compositionally biased region" description="Polar residues" evidence="4">
    <location>
        <begin position="131"/>
        <end position="144"/>
    </location>
</feature>
<keyword evidence="6" id="KW-1185">Reference proteome</keyword>
<evidence type="ECO:0000256" key="3">
    <source>
        <dbReference type="ARBA" id="ARBA00023242"/>
    </source>
</evidence>
<protein>
    <recommendedName>
        <fullName evidence="7">Paf1-domain-containing protein</fullName>
    </recommendedName>
</protein>
<proteinExistence type="inferred from homology"/>
<dbReference type="PANTHER" id="PTHR23188">
    <property type="entry name" value="RNA POLYMERASE II-ASSOCIATED FACTOR 1 HOMOLOG"/>
    <property type="match status" value="1"/>
</dbReference>